<evidence type="ECO:0000313" key="2">
    <source>
        <dbReference type="Proteomes" id="UP000234681"/>
    </source>
</evidence>
<name>A6HU60_RAT</name>
<dbReference type="AlphaFoldDB" id="A6HU60"/>
<accession>A6HU60</accession>
<proteinExistence type="predicted"/>
<dbReference type="Proteomes" id="UP000234681">
    <property type="component" value="Chromosome 15"/>
</dbReference>
<organism evidence="1 2">
    <name type="scientific">Rattus norvegicus</name>
    <name type="common">Rat</name>
    <dbReference type="NCBI Taxonomy" id="10116"/>
    <lineage>
        <taxon>Eukaryota</taxon>
        <taxon>Metazoa</taxon>
        <taxon>Chordata</taxon>
        <taxon>Craniata</taxon>
        <taxon>Vertebrata</taxon>
        <taxon>Euteleostomi</taxon>
        <taxon>Mammalia</taxon>
        <taxon>Eutheria</taxon>
        <taxon>Euarchontoglires</taxon>
        <taxon>Glires</taxon>
        <taxon>Rodentia</taxon>
        <taxon>Myomorpha</taxon>
        <taxon>Muroidea</taxon>
        <taxon>Muridae</taxon>
        <taxon>Murinae</taxon>
        <taxon>Rattus</taxon>
    </lineage>
</organism>
<protein>
    <submittedName>
        <fullName evidence="1">RCG37045</fullName>
    </submittedName>
</protein>
<gene>
    <name evidence="1" type="ORF">rCG_37045</name>
</gene>
<dbReference type="EMBL" id="CH473951">
    <property type="protein sequence ID" value="EDM02423.1"/>
    <property type="molecule type" value="Genomic_DNA"/>
</dbReference>
<feature type="non-terminal residue" evidence="1">
    <location>
        <position position="36"/>
    </location>
</feature>
<reference evidence="1 2" key="1">
    <citation type="submission" date="2005-07" db="EMBL/GenBank/DDBJ databases">
        <authorList>
            <person name="Mural R.J."/>
            <person name="Li P.W."/>
            <person name="Adams M.D."/>
            <person name="Amanatides P.G."/>
            <person name="Baden-Tillson H."/>
            <person name="Barnstead M."/>
            <person name="Chin S.H."/>
            <person name="Dew I."/>
            <person name="Evans C.A."/>
            <person name="Ferriera S."/>
            <person name="Flanigan M."/>
            <person name="Fosler C."/>
            <person name="Glodek A."/>
            <person name="Gu Z."/>
            <person name="Holt R.A."/>
            <person name="Jennings D."/>
            <person name="Kraft C.L."/>
            <person name="Lu F."/>
            <person name="Nguyen T."/>
            <person name="Nusskern D.R."/>
            <person name="Pfannkoch C.M."/>
            <person name="Sitter C."/>
            <person name="Sutton G.G."/>
            <person name="Venter J.C."/>
            <person name="Wang Z."/>
            <person name="Woodage T."/>
            <person name="Zheng X.H."/>
            <person name="Zhong F."/>
        </authorList>
    </citation>
    <scope>NUCLEOTIDE SEQUENCE [LARGE SCALE GENOMIC DNA]</scope>
    <source>
        <strain>BN</strain>
        <strain evidence="2">Sprague-Dawley</strain>
    </source>
</reference>
<sequence>MSTWRAQKLQRHSCHHVINRHAVLLRSSNCYPSFGS</sequence>
<evidence type="ECO:0000313" key="1">
    <source>
        <dbReference type="EMBL" id="EDM02423.1"/>
    </source>
</evidence>